<evidence type="ECO:0000313" key="1">
    <source>
        <dbReference type="EMBL" id="QHT87641.1"/>
    </source>
</evidence>
<protein>
    <recommendedName>
        <fullName evidence="2">Glycosyltransferase</fullName>
    </recommendedName>
</protein>
<organism evidence="1">
    <name type="scientific">viral metagenome</name>
    <dbReference type="NCBI Taxonomy" id="1070528"/>
    <lineage>
        <taxon>unclassified sequences</taxon>
        <taxon>metagenomes</taxon>
        <taxon>organismal metagenomes</taxon>
    </lineage>
</organism>
<reference evidence="1" key="1">
    <citation type="journal article" date="2020" name="Nature">
        <title>Giant virus diversity and host interactions through global metagenomics.</title>
        <authorList>
            <person name="Schulz F."/>
            <person name="Roux S."/>
            <person name="Paez-Espino D."/>
            <person name="Jungbluth S."/>
            <person name="Walsh D.A."/>
            <person name="Denef V.J."/>
            <person name="McMahon K.D."/>
            <person name="Konstantinidis K.T."/>
            <person name="Eloe-Fadrosh E.A."/>
            <person name="Kyrpides N.C."/>
            <person name="Woyke T."/>
        </authorList>
    </citation>
    <scope>NUCLEOTIDE SEQUENCE</scope>
    <source>
        <strain evidence="1">GVMAG-M-3300023184-190</strain>
    </source>
</reference>
<sequence>MRLLHISHHVGCMRDQAYVYESLGFNYEFWKFYNDLFRITKEVADTVWLDKKEWFNSFDYIVTSDTAPLSRIFMEHVDELKPKVVVWICNRFDYNMEWDKSYYEIFNRVVTENPEKFKVVPYSNFEQAWCQLRGITAPLCNVITPIGENPVELDDHIDCLQQFKDKYIKDSNSKEQFANVVELEGKMFIPIYGNDNHFFKLKQIFEINDIPCYNGGYNHSVDLKFCKALVTFPEQFSKLITFETIQNEIVVFLPSPSFLIQLHPTMQNGYRYWFNSPVGNLDNNLVSFCEWYRFENCRIYVDSIEDLIYKIKNLTPEIVEEKRRWCRIYGEQLKRENLAKWAAIFDK</sequence>
<dbReference type="AlphaFoldDB" id="A0A6C0I3Q1"/>
<accession>A0A6C0I3Q1</accession>
<dbReference type="EMBL" id="MN740095">
    <property type="protein sequence ID" value="QHT87641.1"/>
    <property type="molecule type" value="Genomic_DNA"/>
</dbReference>
<proteinExistence type="predicted"/>
<evidence type="ECO:0008006" key="2">
    <source>
        <dbReference type="Google" id="ProtNLM"/>
    </source>
</evidence>
<name>A0A6C0I3Q1_9ZZZZ</name>